<dbReference type="GeneID" id="93292093"/>
<protein>
    <submittedName>
        <fullName evidence="1">Uncharacterized protein</fullName>
    </submittedName>
</protein>
<dbReference type="Proteomes" id="UP000254554">
    <property type="component" value="Unassembled WGS sequence"/>
</dbReference>
<evidence type="ECO:0000313" key="2">
    <source>
        <dbReference type="Proteomes" id="UP000254554"/>
    </source>
</evidence>
<accession>A0A377G9S4</accession>
<reference evidence="1 2" key="1">
    <citation type="submission" date="2018-06" db="EMBL/GenBank/DDBJ databases">
        <authorList>
            <consortium name="Pathogen Informatics"/>
            <person name="Doyle S."/>
        </authorList>
    </citation>
    <scope>NUCLEOTIDE SEQUENCE [LARGE SCALE GENOMIC DNA]</scope>
    <source>
        <strain evidence="1 2">NCTC11370</strain>
    </source>
</reference>
<organism evidence="1 2">
    <name type="scientific">Fluoribacter dumoffii</name>
    <dbReference type="NCBI Taxonomy" id="463"/>
    <lineage>
        <taxon>Bacteria</taxon>
        <taxon>Pseudomonadati</taxon>
        <taxon>Pseudomonadota</taxon>
        <taxon>Gammaproteobacteria</taxon>
        <taxon>Legionellales</taxon>
        <taxon>Legionellaceae</taxon>
        <taxon>Fluoribacter</taxon>
    </lineage>
</organism>
<dbReference type="AlphaFoldDB" id="A0A377G9S4"/>
<dbReference type="OrthoDB" id="5650020at2"/>
<dbReference type="EMBL" id="UGGT01000001">
    <property type="protein sequence ID" value="STO21261.1"/>
    <property type="molecule type" value="Genomic_DNA"/>
</dbReference>
<dbReference type="RefSeq" id="WP_019349742.1">
    <property type="nucleotide sequence ID" value="NZ_JAPHOS010000001.1"/>
</dbReference>
<name>A0A377G9S4_9GAMM</name>
<evidence type="ECO:0000313" key="1">
    <source>
        <dbReference type="EMBL" id="STO21261.1"/>
    </source>
</evidence>
<keyword evidence="2" id="KW-1185">Reference proteome</keyword>
<proteinExistence type="predicted"/>
<sequence length="208" mass="23692">MSFTKHLFGLFKTRPQGITQLASTINHDIPYYRIHGSCPENGLPIRGNFDRVTIESLVKYISVNKPLIAYGGTVDLENLFTGFLKNKEIEDGVSGLIVGIPERVIELSALYEPLIDYFTGLNPEENTNAVSNFIKENEAIIESLPEYRILAYLTDLKKLREGEAVINHFAHMNPQLPETLTIHELQDTDYLRELWVNTSSFQYSIKNE</sequence>
<gene>
    <name evidence="1" type="ORF">NCTC11370_01326</name>
</gene>